<organism evidence="1 2">
    <name type="scientific">Xenorhabdus yunnanensis</name>
    <dbReference type="NCBI Taxonomy" id="3025878"/>
    <lineage>
        <taxon>Bacteria</taxon>
        <taxon>Pseudomonadati</taxon>
        <taxon>Pseudomonadota</taxon>
        <taxon>Gammaproteobacteria</taxon>
        <taxon>Enterobacterales</taxon>
        <taxon>Morganellaceae</taxon>
        <taxon>Xenorhabdus</taxon>
    </lineage>
</organism>
<sequence length="108" mass="11940">MEYKYLLSFNTHQSFCLVRINGMTAMDNLNSPSGTQSSGINSTAFLENGSNSMELLFGGFGKELQPTSWCEATLKKVSAHSEDEIIYHGCDSVECEPFFILPYDGVNP</sequence>
<protein>
    <submittedName>
        <fullName evidence="1">Uncharacterized protein</fullName>
    </submittedName>
</protein>
<gene>
    <name evidence="1" type="ORF">PSI23_06950</name>
</gene>
<evidence type="ECO:0000313" key="2">
    <source>
        <dbReference type="Proteomes" id="UP001217178"/>
    </source>
</evidence>
<proteinExistence type="predicted"/>
<name>A0ABT5LD76_9GAMM</name>
<accession>A0ABT5LD76</accession>
<dbReference type="Proteomes" id="UP001217178">
    <property type="component" value="Unassembled WGS sequence"/>
</dbReference>
<keyword evidence="2" id="KW-1185">Reference proteome</keyword>
<dbReference type="RefSeq" id="WP_273554399.1">
    <property type="nucleotide sequence ID" value="NZ_JAQRFI010000012.1"/>
</dbReference>
<comment type="caution">
    <text evidence="1">The sequence shown here is derived from an EMBL/GenBank/DDBJ whole genome shotgun (WGS) entry which is preliminary data.</text>
</comment>
<dbReference type="EMBL" id="JAQRFI010000012">
    <property type="protein sequence ID" value="MDC9589062.1"/>
    <property type="molecule type" value="Genomic_DNA"/>
</dbReference>
<reference evidence="1 2" key="1">
    <citation type="submission" date="2023-02" db="EMBL/GenBank/DDBJ databases">
        <title>Entomopathogenic bacteria.</title>
        <authorList>
            <person name="Machado R.A."/>
        </authorList>
    </citation>
    <scope>NUCLEOTIDE SEQUENCE [LARGE SCALE GENOMIC DNA]</scope>
    <source>
        <strain evidence="1 2">XENO-10</strain>
    </source>
</reference>
<evidence type="ECO:0000313" key="1">
    <source>
        <dbReference type="EMBL" id="MDC9589062.1"/>
    </source>
</evidence>